<keyword evidence="2" id="KW-1185">Reference proteome</keyword>
<name>A0A4C1TPS0_EUMVA</name>
<dbReference type="Proteomes" id="UP000299102">
    <property type="component" value="Unassembled WGS sequence"/>
</dbReference>
<evidence type="ECO:0000313" key="1">
    <source>
        <dbReference type="EMBL" id="GBP15973.1"/>
    </source>
</evidence>
<evidence type="ECO:0000313" key="2">
    <source>
        <dbReference type="Proteomes" id="UP000299102"/>
    </source>
</evidence>
<dbReference type="AlphaFoldDB" id="A0A4C1TPS0"/>
<organism evidence="1 2">
    <name type="scientific">Eumeta variegata</name>
    <name type="common">Bagworm moth</name>
    <name type="synonym">Eumeta japonica</name>
    <dbReference type="NCBI Taxonomy" id="151549"/>
    <lineage>
        <taxon>Eukaryota</taxon>
        <taxon>Metazoa</taxon>
        <taxon>Ecdysozoa</taxon>
        <taxon>Arthropoda</taxon>
        <taxon>Hexapoda</taxon>
        <taxon>Insecta</taxon>
        <taxon>Pterygota</taxon>
        <taxon>Neoptera</taxon>
        <taxon>Endopterygota</taxon>
        <taxon>Lepidoptera</taxon>
        <taxon>Glossata</taxon>
        <taxon>Ditrysia</taxon>
        <taxon>Tineoidea</taxon>
        <taxon>Psychidae</taxon>
        <taxon>Oiketicinae</taxon>
        <taxon>Eumeta</taxon>
    </lineage>
</organism>
<reference evidence="1 2" key="1">
    <citation type="journal article" date="2019" name="Commun. Biol.">
        <title>The bagworm genome reveals a unique fibroin gene that provides high tensile strength.</title>
        <authorList>
            <person name="Kono N."/>
            <person name="Nakamura H."/>
            <person name="Ohtoshi R."/>
            <person name="Tomita M."/>
            <person name="Numata K."/>
            <person name="Arakawa K."/>
        </authorList>
    </citation>
    <scope>NUCLEOTIDE SEQUENCE [LARGE SCALE GENOMIC DNA]</scope>
</reference>
<accession>A0A4C1TPS0</accession>
<protein>
    <submittedName>
        <fullName evidence="1">Uncharacterized protein</fullName>
    </submittedName>
</protein>
<gene>
    <name evidence="1" type="ORF">EVAR_12553_1</name>
</gene>
<proteinExistence type="predicted"/>
<comment type="caution">
    <text evidence="1">The sequence shown here is derived from an EMBL/GenBank/DDBJ whole genome shotgun (WGS) entry which is preliminary data.</text>
</comment>
<sequence length="290" mass="31890">MRRCAIKGGEPDASELTSQLLTGGAARPTTDSRRCPLLRGEEGDYACAVTPIQPMPPKVSVYDPKRKTMPNFKSIRYSFGDLVMIPSIDSPSLGSDRKHKREVVFYSIFMLRSARGNESGRPLGARRNAARVSARAPPAASLPAIGFINRAMPPLIISRFYDHSKNCYRKAKMSEHTFAFTSSAEPLLGLQKRNRSCRRVTDRHYRKPRGCLLHTIINPVKNQSRDPAEIRAARGQPRTKYGRLTTFATATPPGVTDDSFAFGSSGILYAARQHANEATSPGANGKLGQN</sequence>
<dbReference type="EMBL" id="BGZK01000075">
    <property type="protein sequence ID" value="GBP15973.1"/>
    <property type="molecule type" value="Genomic_DNA"/>
</dbReference>